<sequence>MIKRALRALAVAALAALALTAPAAAEPDEVTALSGFEVINFAPGANGKCLDVWDAGRGPQIQMWGCNGWSNQDWTIDTGPNGGARLRPLSDLSKCLDSYRGRGNQVVQHPCDNTRTQEFTRVAVGSTGGIALRSFSNGLCLDIYDHGRGDVVMMWDCHYGDNQRWYWRGDL</sequence>
<dbReference type="EMBL" id="BMRG01000011">
    <property type="protein sequence ID" value="GGP70624.1"/>
    <property type="molecule type" value="Genomic_DNA"/>
</dbReference>
<dbReference type="Pfam" id="PF00652">
    <property type="entry name" value="Ricin_B_lectin"/>
    <property type="match status" value="1"/>
</dbReference>
<feature type="chain" id="PRO_5038339772" description="Ricin B lectin domain-containing protein" evidence="1">
    <location>
        <begin position="24"/>
        <end position="171"/>
    </location>
</feature>
<keyword evidence="4" id="KW-1185">Reference proteome</keyword>
<name>A0A918APS4_9PSEU</name>
<accession>A0A918APS4</accession>
<feature type="domain" description="Ricin B lectin" evidence="2">
    <location>
        <begin position="36"/>
        <end position="168"/>
    </location>
</feature>
<dbReference type="InterPro" id="IPR035992">
    <property type="entry name" value="Ricin_B-like_lectins"/>
</dbReference>
<dbReference type="AlphaFoldDB" id="A0A918APS4"/>
<dbReference type="InterPro" id="IPR000772">
    <property type="entry name" value="Ricin_B_lectin"/>
</dbReference>
<feature type="signal peptide" evidence="1">
    <location>
        <begin position="1"/>
        <end position="23"/>
    </location>
</feature>
<evidence type="ECO:0000313" key="4">
    <source>
        <dbReference type="Proteomes" id="UP000639606"/>
    </source>
</evidence>
<dbReference type="Proteomes" id="UP000639606">
    <property type="component" value="Unassembled WGS sequence"/>
</dbReference>
<protein>
    <recommendedName>
        <fullName evidence="2">Ricin B lectin domain-containing protein</fullName>
    </recommendedName>
</protein>
<evidence type="ECO:0000259" key="2">
    <source>
        <dbReference type="SMART" id="SM00458"/>
    </source>
</evidence>
<reference evidence="3" key="2">
    <citation type="submission" date="2020-09" db="EMBL/GenBank/DDBJ databases">
        <authorList>
            <person name="Sun Q."/>
            <person name="Ohkuma M."/>
        </authorList>
    </citation>
    <scope>NUCLEOTIDE SEQUENCE</scope>
    <source>
        <strain evidence="3">JCM 3313</strain>
    </source>
</reference>
<reference evidence="3" key="1">
    <citation type="journal article" date="2014" name="Int. J. Syst. Evol. Microbiol.">
        <title>Complete genome sequence of Corynebacterium casei LMG S-19264T (=DSM 44701T), isolated from a smear-ripened cheese.</title>
        <authorList>
            <consortium name="US DOE Joint Genome Institute (JGI-PGF)"/>
            <person name="Walter F."/>
            <person name="Albersmeier A."/>
            <person name="Kalinowski J."/>
            <person name="Ruckert C."/>
        </authorList>
    </citation>
    <scope>NUCLEOTIDE SEQUENCE</scope>
    <source>
        <strain evidence="3">JCM 3313</strain>
    </source>
</reference>
<dbReference type="SMART" id="SM00458">
    <property type="entry name" value="RICIN"/>
    <property type="match status" value="1"/>
</dbReference>
<evidence type="ECO:0000256" key="1">
    <source>
        <dbReference type="SAM" id="SignalP"/>
    </source>
</evidence>
<evidence type="ECO:0000313" key="3">
    <source>
        <dbReference type="EMBL" id="GGP70624.1"/>
    </source>
</evidence>
<dbReference type="CDD" id="cd00161">
    <property type="entry name" value="beta-trefoil_Ricin-like"/>
    <property type="match status" value="1"/>
</dbReference>
<proteinExistence type="predicted"/>
<dbReference type="SUPFAM" id="SSF50370">
    <property type="entry name" value="Ricin B-like lectins"/>
    <property type="match status" value="1"/>
</dbReference>
<dbReference type="PROSITE" id="PS50231">
    <property type="entry name" value="RICIN_B_LECTIN"/>
    <property type="match status" value="1"/>
</dbReference>
<gene>
    <name evidence="3" type="ORF">GCM10010185_49650</name>
</gene>
<keyword evidence="1" id="KW-0732">Signal</keyword>
<dbReference type="Gene3D" id="2.80.10.50">
    <property type="match status" value="1"/>
</dbReference>
<comment type="caution">
    <text evidence="3">The sequence shown here is derived from an EMBL/GenBank/DDBJ whole genome shotgun (WGS) entry which is preliminary data.</text>
</comment>
<organism evidence="3 4">
    <name type="scientific">Saccharothrix coeruleofusca</name>
    <dbReference type="NCBI Taxonomy" id="33919"/>
    <lineage>
        <taxon>Bacteria</taxon>
        <taxon>Bacillati</taxon>
        <taxon>Actinomycetota</taxon>
        <taxon>Actinomycetes</taxon>
        <taxon>Pseudonocardiales</taxon>
        <taxon>Pseudonocardiaceae</taxon>
        <taxon>Saccharothrix</taxon>
    </lineage>
</organism>